<accession>A0A060T426</accession>
<dbReference type="InterPro" id="IPR000504">
    <property type="entry name" value="RRM_dom"/>
</dbReference>
<evidence type="ECO:0000256" key="1">
    <source>
        <dbReference type="ARBA" id="ARBA00004123"/>
    </source>
</evidence>
<dbReference type="GO" id="GO:0003729">
    <property type="term" value="F:mRNA binding"/>
    <property type="evidence" value="ECO:0007669"/>
    <property type="project" value="TreeGrafter"/>
</dbReference>
<dbReference type="InterPro" id="IPR045180">
    <property type="entry name" value="La_dom_prot"/>
</dbReference>
<proteinExistence type="predicted"/>
<feature type="region of interest" description="Disordered" evidence="5">
    <location>
        <begin position="204"/>
        <end position="292"/>
    </location>
</feature>
<dbReference type="InterPro" id="IPR035979">
    <property type="entry name" value="RBD_domain_sf"/>
</dbReference>
<dbReference type="Pfam" id="PF05383">
    <property type="entry name" value="La"/>
    <property type="match status" value="1"/>
</dbReference>
<dbReference type="InterPro" id="IPR036388">
    <property type="entry name" value="WH-like_DNA-bd_sf"/>
</dbReference>
<dbReference type="PRINTS" id="PR00302">
    <property type="entry name" value="LUPUSLA"/>
</dbReference>
<dbReference type="SUPFAM" id="SSF54928">
    <property type="entry name" value="RNA-binding domain, RBD"/>
    <property type="match status" value="1"/>
</dbReference>
<keyword evidence="2 4" id="KW-0694">RNA-binding</keyword>
<reference evidence="8" key="2">
    <citation type="submission" date="2014-06" db="EMBL/GenBank/DDBJ databases">
        <title>The complete genome of Blastobotrys (Arxula) adeninivorans LS3 - a yeast of biotechnological interest.</title>
        <authorList>
            <person name="Kunze G."/>
            <person name="Gaillardin C."/>
            <person name="Czernicka M."/>
            <person name="Durrens P."/>
            <person name="Martin T."/>
            <person name="Boer E."/>
            <person name="Gabaldon T."/>
            <person name="Cruz J."/>
            <person name="Talla E."/>
            <person name="Marck C."/>
            <person name="Goffeau A."/>
            <person name="Barbe V."/>
            <person name="Baret P."/>
            <person name="Baronian K."/>
            <person name="Beier S."/>
            <person name="Bleykasten C."/>
            <person name="Bode R."/>
            <person name="Casaregola S."/>
            <person name="Despons L."/>
            <person name="Fairhead C."/>
            <person name="Giersberg M."/>
            <person name="Gierski P."/>
            <person name="Hahnel U."/>
            <person name="Hartmann A."/>
            <person name="Jankowska D."/>
            <person name="Jubin C."/>
            <person name="Jung P."/>
            <person name="Lafontaine I."/>
            <person name="Leh-Louis V."/>
            <person name="Lemaire M."/>
            <person name="Marcet-Houben M."/>
            <person name="Mascher M."/>
            <person name="Morel G."/>
            <person name="Richard G.-F."/>
            <person name="Riechen J."/>
            <person name="Sacerdot C."/>
            <person name="Sarkar A."/>
            <person name="Savel G."/>
            <person name="Schacherer J."/>
            <person name="Sherman D."/>
            <person name="Straub M.-L."/>
            <person name="Stein N."/>
            <person name="Thierry A."/>
            <person name="Trautwein-Schult A."/>
            <person name="Westhof E."/>
            <person name="Worch S."/>
            <person name="Dujon B."/>
            <person name="Souciet J.-L."/>
            <person name="Wincker P."/>
            <person name="Scholz U."/>
            <person name="Neuveglise N."/>
        </authorList>
    </citation>
    <scope>NUCLEOTIDE SEQUENCE</scope>
    <source>
        <strain evidence="8">LS3</strain>
    </source>
</reference>
<gene>
    <name evidence="8" type="ORF">GNLVRS02_ARAD1C40832g</name>
</gene>
<evidence type="ECO:0000256" key="3">
    <source>
        <dbReference type="ARBA" id="ARBA00023242"/>
    </source>
</evidence>
<dbReference type="PANTHER" id="PTHR22792">
    <property type="entry name" value="LUPUS LA PROTEIN-RELATED"/>
    <property type="match status" value="1"/>
</dbReference>
<feature type="compositionally biased region" description="Basic and acidic residues" evidence="5">
    <location>
        <begin position="240"/>
        <end position="292"/>
    </location>
</feature>
<evidence type="ECO:0000256" key="5">
    <source>
        <dbReference type="SAM" id="MobiDB-lite"/>
    </source>
</evidence>
<dbReference type="GO" id="GO:0005634">
    <property type="term" value="C:nucleus"/>
    <property type="evidence" value="ECO:0007669"/>
    <property type="project" value="UniProtKB-SubCell"/>
</dbReference>
<dbReference type="GO" id="GO:1990904">
    <property type="term" value="C:ribonucleoprotein complex"/>
    <property type="evidence" value="ECO:0007669"/>
    <property type="project" value="InterPro"/>
</dbReference>
<evidence type="ECO:0000256" key="2">
    <source>
        <dbReference type="ARBA" id="ARBA00022884"/>
    </source>
</evidence>
<dbReference type="PhylomeDB" id="A0A060T426"/>
<dbReference type="SUPFAM" id="SSF46785">
    <property type="entry name" value="Winged helix' DNA-binding domain"/>
    <property type="match status" value="1"/>
</dbReference>
<dbReference type="CDD" id="cd08029">
    <property type="entry name" value="LA_like_fungal"/>
    <property type="match status" value="1"/>
</dbReference>
<comment type="subcellular location">
    <subcellularLocation>
        <location evidence="1">Nucleus</location>
    </subcellularLocation>
</comment>
<dbReference type="GO" id="GO:0006396">
    <property type="term" value="P:RNA processing"/>
    <property type="evidence" value="ECO:0007669"/>
    <property type="project" value="InterPro"/>
</dbReference>
<evidence type="ECO:0000259" key="7">
    <source>
        <dbReference type="PROSITE" id="PS50961"/>
    </source>
</evidence>
<dbReference type="InterPro" id="IPR036390">
    <property type="entry name" value="WH_DNA-bd_sf"/>
</dbReference>
<dbReference type="Gene3D" id="3.30.70.330">
    <property type="match status" value="1"/>
</dbReference>
<dbReference type="EMBL" id="HG937693">
    <property type="protein sequence ID" value="CDP35673.1"/>
    <property type="molecule type" value="Genomic_DNA"/>
</dbReference>
<dbReference type="SMART" id="SM00360">
    <property type="entry name" value="RRM"/>
    <property type="match status" value="1"/>
</dbReference>
<dbReference type="AlphaFoldDB" id="A0A060T426"/>
<protein>
    <submittedName>
        <fullName evidence="8">ARAD1C40832p</fullName>
    </submittedName>
</protein>
<feature type="compositionally biased region" description="Basic and acidic residues" evidence="5">
    <location>
        <begin position="218"/>
        <end position="233"/>
    </location>
</feature>
<sequence>MGEEKKDTPETVKGLPVTDDHSQILKQVEFYFSDQNLPHDKFLYKTTQQNDGWIPIATLATFSRMRRFRPLSAIVDALRESKELLEVSEDGEKVRRKIPLVEPKKEDKENAFARSIYAKGFPDETETTQVDLEKFFEEFGPVKQVRLRRTDDKKFKNSVFVEFSKLEDAEKFLALDPKPKYGDNELITMSKQAYVEMKAAEHGFAVNANGKRTRKFNAFKDQKRPGGRPERENKRPRRGGPNDRNKEREAKAAAEASKEEPKEESKEETKTDESKDTEKTDATAEEKTEAQS</sequence>
<reference evidence="8" key="1">
    <citation type="submission" date="2014-02" db="EMBL/GenBank/DDBJ databases">
        <authorList>
            <person name="Genoscope - CEA"/>
        </authorList>
    </citation>
    <scope>NUCLEOTIDE SEQUENCE</scope>
    <source>
        <strain evidence="8">LS3</strain>
    </source>
</reference>
<dbReference type="InterPro" id="IPR012677">
    <property type="entry name" value="Nucleotide-bd_a/b_plait_sf"/>
</dbReference>
<evidence type="ECO:0000256" key="4">
    <source>
        <dbReference type="PROSITE-ProRule" id="PRU00332"/>
    </source>
</evidence>
<feature type="domain" description="RRM" evidence="6">
    <location>
        <begin position="114"/>
        <end position="200"/>
    </location>
</feature>
<dbReference type="SMART" id="SM00715">
    <property type="entry name" value="LA"/>
    <property type="match status" value="1"/>
</dbReference>
<feature type="domain" description="HTH La-type RNA-binding" evidence="7">
    <location>
        <begin position="14"/>
        <end position="106"/>
    </location>
</feature>
<keyword evidence="3" id="KW-0539">Nucleus</keyword>
<dbReference type="Gene3D" id="1.10.10.10">
    <property type="entry name" value="Winged helix-like DNA-binding domain superfamily/Winged helix DNA-binding domain"/>
    <property type="match status" value="1"/>
</dbReference>
<evidence type="ECO:0000313" key="8">
    <source>
        <dbReference type="EMBL" id="CDP35673.1"/>
    </source>
</evidence>
<dbReference type="InterPro" id="IPR002344">
    <property type="entry name" value="Lupus_La"/>
</dbReference>
<name>A0A060T426_BLAAD</name>
<dbReference type="InterPro" id="IPR006630">
    <property type="entry name" value="La_HTH"/>
</dbReference>
<organism evidence="8">
    <name type="scientific">Blastobotrys adeninivorans</name>
    <name type="common">Yeast</name>
    <name type="synonym">Arxula adeninivorans</name>
    <dbReference type="NCBI Taxonomy" id="409370"/>
    <lineage>
        <taxon>Eukaryota</taxon>
        <taxon>Fungi</taxon>
        <taxon>Dikarya</taxon>
        <taxon>Ascomycota</taxon>
        <taxon>Saccharomycotina</taxon>
        <taxon>Dipodascomycetes</taxon>
        <taxon>Dipodascales</taxon>
        <taxon>Trichomonascaceae</taxon>
        <taxon>Blastobotrys</taxon>
    </lineage>
</organism>
<dbReference type="PANTHER" id="PTHR22792:SF140">
    <property type="entry name" value="ACHILLES, ISOFORM A"/>
    <property type="match status" value="1"/>
</dbReference>
<dbReference type="PROSITE" id="PS50961">
    <property type="entry name" value="HTH_LA"/>
    <property type="match status" value="1"/>
</dbReference>
<dbReference type="CDD" id="cd12291">
    <property type="entry name" value="RRM1_La"/>
    <property type="match status" value="1"/>
</dbReference>
<dbReference type="PROSITE" id="PS50102">
    <property type="entry name" value="RRM"/>
    <property type="match status" value="1"/>
</dbReference>
<dbReference type="Pfam" id="PF00076">
    <property type="entry name" value="RRM_1"/>
    <property type="match status" value="1"/>
</dbReference>
<evidence type="ECO:0000259" key="6">
    <source>
        <dbReference type="PROSITE" id="PS50102"/>
    </source>
</evidence>